<dbReference type="InterPro" id="IPR001780">
    <property type="entry name" value="Ribosomal_eL33"/>
</dbReference>
<keyword evidence="2 4" id="KW-0689">Ribosomal protein</keyword>
<dbReference type="EMBL" id="JARIHO010000078">
    <property type="protein sequence ID" value="KAJ7310690.1"/>
    <property type="molecule type" value="Genomic_DNA"/>
</dbReference>
<keyword evidence="5" id="KW-1185">Reference proteome</keyword>
<evidence type="ECO:0000313" key="5">
    <source>
        <dbReference type="Proteomes" id="UP001218218"/>
    </source>
</evidence>
<dbReference type="GO" id="GO:0006412">
    <property type="term" value="P:translation"/>
    <property type="evidence" value="ECO:0007669"/>
    <property type="project" value="InterPro"/>
</dbReference>
<dbReference type="AlphaFoldDB" id="A0AAD6Z708"/>
<comment type="caution">
    <text evidence="4">The sequence shown here is derived from an EMBL/GenBank/DDBJ whole genome shotgun (WGS) entry which is preliminary data.</text>
</comment>
<accession>A0AAD6Z708</accession>
<evidence type="ECO:0000256" key="3">
    <source>
        <dbReference type="ARBA" id="ARBA00023274"/>
    </source>
</evidence>
<name>A0AAD6Z708_9AGAR</name>
<dbReference type="SUPFAM" id="SSF50447">
    <property type="entry name" value="Translation proteins"/>
    <property type="match status" value="1"/>
</dbReference>
<evidence type="ECO:0000313" key="4">
    <source>
        <dbReference type="EMBL" id="KAJ7310690.1"/>
    </source>
</evidence>
<dbReference type="GO" id="GO:0005840">
    <property type="term" value="C:ribosome"/>
    <property type="evidence" value="ECO:0007669"/>
    <property type="project" value="UniProtKB-KW"/>
</dbReference>
<protein>
    <submittedName>
        <fullName evidence="4">Ribosomal protein L35Ae-domain-containing protein</fullName>
    </submittedName>
</protein>
<dbReference type="Gene3D" id="2.40.10.190">
    <property type="entry name" value="translation elongation factor selb, chain A, domain 4"/>
    <property type="match status" value="1"/>
</dbReference>
<reference evidence="4" key="1">
    <citation type="submission" date="2023-03" db="EMBL/GenBank/DDBJ databases">
        <title>Massive genome expansion in bonnet fungi (Mycena s.s.) driven by repeated elements and novel gene families across ecological guilds.</title>
        <authorList>
            <consortium name="Lawrence Berkeley National Laboratory"/>
            <person name="Harder C.B."/>
            <person name="Miyauchi S."/>
            <person name="Viragh M."/>
            <person name="Kuo A."/>
            <person name="Thoen E."/>
            <person name="Andreopoulos B."/>
            <person name="Lu D."/>
            <person name="Skrede I."/>
            <person name="Drula E."/>
            <person name="Henrissat B."/>
            <person name="Morin E."/>
            <person name="Kohler A."/>
            <person name="Barry K."/>
            <person name="LaButti K."/>
            <person name="Morin E."/>
            <person name="Salamov A."/>
            <person name="Lipzen A."/>
            <person name="Mereny Z."/>
            <person name="Hegedus B."/>
            <person name="Baldrian P."/>
            <person name="Stursova M."/>
            <person name="Weitz H."/>
            <person name="Taylor A."/>
            <person name="Grigoriev I.V."/>
            <person name="Nagy L.G."/>
            <person name="Martin F."/>
            <person name="Kauserud H."/>
        </authorList>
    </citation>
    <scope>NUCLEOTIDE SEQUENCE</scope>
    <source>
        <strain evidence="4">CBHHK002</strain>
    </source>
</reference>
<keyword evidence="3" id="KW-0687">Ribonucleoprotein</keyword>
<evidence type="ECO:0000256" key="2">
    <source>
        <dbReference type="ARBA" id="ARBA00022980"/>
    </source>
</evidence>
<gene>
    <name evidence="4" type="ORF">DFH08DRAFT_974369</name>
</gene>
<dbReference type="GO" id="GO:1990904">
    <property type="term" value="C:ribonucleoprotein complex"/>
    <property type="evidence" value="ECO:0007669"/>
    <property type="project" value="UniProtKB-KW"/>
</dbReference>
<dbReference type="InterPro" id="IPR009000">
    <property type="entry name" value="Transl_B-barrel_sf"/>
</dbReference>
<dbReference type="PANTHER" id="PTHR10902">
    <property type="entry name" value="60S RIBOSOMAL PROTEIN L35A"/>
    <property type="match status" value="1"/>
</dbReference>
<proteinExistence type="inferred from homology"/>
<sequence>MRQVQHPPNTSLIQIEGVTTKEDTQFYLGKRVAYVCKAKREIQGSKVRVIWGQTGKERDDNAQPRVVLGAQSGDQCTQGRIHPQRGDVIVQHREHLHQLLHPFIPLHAAAFSASMGMLSCSTASTSVGTLHPVVPLHATVFSTLCAGEADRADPALDPKLIGIEV</sequence>
<dbReference type="Proteomes" id="UP001218218">
    <property type="component" value="Unassembled WGS sequence"/>
</dbReference>
<dbReference type="Pfam" id="PF01247">
    <property type="entry name" value="Ribosomal_L35Ae"/>
    <property type="match status" value="1"/>
</dbReference>
<dbReference type="GO" id="GO:0003735">
    <property type="term" value="F:structural constituent of ribosome"/>
    <property type="evidence" value="ECO:0007669"/>
    <property type="project" value="InterPro"/>
</dbReference>
<comment type="similarity">
    <text evidence="1">Belongs to the eukaryotic ribosomal protein eL33 family.</text>
</comment>
<evidence type="ECO:0000256" key="1">
    <source>
        <dbReference type="ARBA" id="ARBA00009269"/>
    </source>
</evidence>
<dbReference type="InterPro" id="IPR038661">
    <property type="entry name" value="Ribosomal_eL33_sf"/>
</dbReference>
<organism evidence="4 5">
    <name type="scientific">Mycena albidolilacea</name>
    <dbReference type="NCBI Taxonomy" id="1033008"/>
    <lineage>
        <taxon>Eukaryota</taxon>
        <taxon>Fungi</taxon>
        <taxon>Dikarya</taxon>
        <taxon>Basidiomycota</taxon>
        <taxon>Agaricomycotina</taxon>
        <taxon>Agaricomycetes</taxon>
        <taxon>Agaricomycetidae</taxon>
        <taxon>Agaricales</taxon>
        <taxon>Marasmiineae</taxon>
        <taxon>Mycenaceae</taxon>
        <taxon>Mycena</taxon>
    </lineage>
</organism>